<dbReference type="SUPFAM" id="SSF54975">
    <property type="entry name" value="Acylphosphatase/BLUF domain-like"/>
    <property type="match status" value="1"/>
</dbReference>
<dbReference type="InterPro" id="IPR036046">
    <property type="entry name" value="Acylphosphatase-like_dom_sf"/>
</dbReference>
<accession>A0ABY4JC00</accession>
<name>A0ABY4JC00_9BACT</name>
<keyword evidence="3" id="KW-1185">Reference proteome</keyword>
<dbReference type="Proteomes" id="UP000829647">
    <property type="component" value="Chromosome"/>
</dbReference>
<proteinExistence type="predicted"/>
<protein>
    <submittedName>
        <fullName evidence="2">BLUF domain-containing protein</fullName>
    </submittedName>
</protein>
<dbReference type="RefSeq" id="WP_247976381.1">
    <property type="nucleotide sequence ID" value="NZ_CP095848.1"/>
</dbReference>
<evidence type="ECO:0000313" key="3">
    <source>
        <dbReference type="Proteomes" id="UP000829647"/>
    </source>
</evidence>
<feature type="domain" description="BLUF" evidence="1">
    <location>
        <begin position="1"/>
        <end position="92"/>
    </location>
</feature>
<dbReference type="PROSITE" id="PS50925">
    <property type="entry name" value="BLUF"/>
    <property type="match status" value="1"/>
</dbReference>
<dbReference type="SMART" id="SM01034">
    <property type="entry name" value="BLUF"/>
    <property type="match status" value="1"/>
</dbReference>
<evidence type="ECO:0000313" key="2">
    <source>
        <dbReference type="EMBL" id="UPL50347.1"/>
    </source>
</evidence>
<reference evidence="2 3" key="1">
    <citation type="submission" date="2022-04" db="EMBL/GenBank/DDBJ databases">
        <title>Hymenobacter sp. isolated from the air.</title>
        <authorList>
            <person name="Won M."/>
            <person name="Lee C.-M."/>
            <person name="Woen H.-Y."/>
            <person name="Kwon S.-W."/>
        </authorList>
    </citation>
    <scope>NUCLEOTIDE SEQUENCE [LARGE SCALE GENOMIC DNA]</scope>
    <source>
        <strain evidence="3">5516 S-25</strain>
    </source>
</reference>
<dbReference type="Pfam" id="PF04940">
    <property type="entry name" value="BLUF"/>
    <property type="match status" value="1"/>
</dbReference>
<sequence length="142" mass="16099">MHHIVYQSSAVGLPTTAELKFLLRQSRANNQRLHITGLLLYSNGSFLQVLEGEAPAVRQIYATIQADYRHTRVHTLADGPITARVFTDWSMGFQTLSSEDYLRLTGYINPFRSTFLDAHLPDIDEGMLILLKTFVVNEGYQL</sequence>
<evidence type="ECO:0000259" key="1">
    <source>
        <dbReference type="PROSITE" id="PS50925"/>
    </source>
</evidence>
<gene>
    <name evidence="2" type="ORF">MWH26_05425</name>
</gene>
<organism evidence="2 3">
    <name type="scientific">Hymenobacter sublimis</name>
    <dbReference type="NCBI Taxonomy" id="2933777"/>
    <lineage>
        <taxon>Bacteria</taxon>
        <taxon>Pseudomonadati</taxon>
        <taxon>Bacteroidota</taxon>
        <taxon>Cytophagia</taxon>
        <taxon>Cytophagales</taxon>
        <taxon>Hymenobacteraceae</taxon>
        <taxon>Hymenobacter</taxon>
    </lineage>
</organism>
<dbReference type="Gene3D" id="3.30.70.100">
    <property type="match status" value="1"/>
</dbReference>
<dbReference type="EMBL" id="CP095848">
    <property type="protein sequence ID" value="UPL50347.1"/>
    <property type="molecule type" value="Genomic_DNA"/>
</dbReference>
<dbReference type="InterPro" id="IPR007024">
    <property type="entry name" value="BLUF_domain"/>
</dbReference>